<dbReference type="Pfam" id="PF03466">
    <property type="entry name" value="LysR_substrate"/>
    <property type="match status" value="1"/>
</dbReference>
<dbReference type="PANTHER" id="PTHR30293">
    <property type="entry name" value="TRANSCRIPTIONAL REGULATORY PROTEIN NAC-RELATED"/>
    <property type="match status" value="1"/>
</dbReference>
<dbReference type="RefSeq" id="WP_211854103.1">
    <property type="nucleotide sequence ID" value="NZ_JAAGBB010000023.1"/>
</dbReference>
<name>A0ABS5F1S9_9PROT</name>
<dbReference type="InterPro" id="IPR000847">
    <property type="entry name" value="LysR_HTH_N"/>
</dbReference>
<organism evidence="7 8">
    <name type="scientific">Plastoroseomonas hellenica</name>
    <dbReference type="NCBI Taxonomy" id="2687306"/>
    <lineage>
        <taxon>Bacteria</taxon>
        <taxon>Pseudomonadati</taxon>
        <taxon>Pseudomonadota</taxon>
        <taxon>Alphaproteobacteria</taxon>
        <taxon>Acetobacterales</taxon>
        <taxon>Acetobacteraceae</taxon>
        <taxon>Plastoroseomonas</taxon>
    </lineage>
</organism>
<evidence type="ECO:0000313" key="7">
    <source>
        <dbReference type="EMBL" id="MBR0666428.1"/>
    </source>
</evidence>
<dbReference type="Gene3D" id="3.40.190.290">
    <property type="match status" value="1"/>
</dbReference>
<protein>
    <submittedName>
        <fullName evidence="7">LysR family transcriptional regulator</fullName>
    </submittedName>
</protein>
<keyword evidence="2" id="KW-0805">Transcription regulation</keyword>
<gene>
    <name evidence="7" type="ORF">GXW71_18860</name>
</gene>
<evidence type="ECO:0000256" key="5">
    <source>
        <dbReference type="ARBA" id="ARBA00023163"/>
    </source>
</evidence>
<evidence type="ECO:0000313" key="8">
    <source>
        <dbReference type="Proteomes" id="UP001196870"/>
    </source>
</evidence>
<feature type="domain" description="HTH lysR-type" evidence="6">
    <location>
        <begin position="1"/>
        <end position="58"/>
    </location>
</feature>
<comment type="similarity">
    <text evidence="1">Belongs to the LysR transcriptional regulatory family.</text>
</comment>
<dbReference type="PRINTS" id="PR00039">
    <property type="entry name" value="HTHLYSR"/>
</dbReference>
<dbReference type="Pfam" id="PF00126">
    <property type="entry name" value="HTH_1"/>
    <property type="match status" value="1"/>
</dbReference>
<dbReference type="InterPro" id="IPR036388">
    <property type="entry name" value="WH-like_DNA-bd_sf"/>
</dbReference>
<evidence type="ECO:0000259" key="6">
    <source>
        <dbReference type="PROSITE" id="PS50931"/>
    </source>
</evidence>
<evidence type="ECO:0000256" key="3">
    <source>
        <dbReference type="ARBA" id="ARBA00023125"/>
    </source>
</evidence>
<dbReference type="Gene3D" id="1.10.10.10">
    <property type="entry name" value="Winged helix-like DNA-binding domain superfamily/Winged helix DNA-binding domain"/>
    <property type="match status" value="1"/>
</dbReference>
<accession>A0ABS5F1S9</accession>
<dbReference type="InterPro" id="IPR005119">
    <property type="entry name" value="LysR_subst-bd"/>
</dbReference>
<sequence>MELRQLEYFLAVIESGSFSKAATLVGVAQPALSRQMRQLEDELSTQLFYRHGRGARLTREGEQFQAVVAPIIRDLTQAKSDLRDASAIPAGEISVGMPPSFSEAIGAELVTQFSAQFPHVKLHLVDGLSGFINEWLASGRIDMAVINNARRSPYIRMDYLMTMDLFLFGRRREVDALAQDAASFPTAGLSGIPLLLVGQNHGLRRALDAACRRLSLDLDIRVEVDALSALKKLILAGHGFTILPYGVIKPDLDKAEFGVRRLVDPGLRQDFMLAFSLQRPTTRAMRELARTIRDETRRALADGRLSGKIDAAEADSLDLVGA</sequence>
<dbReference type="SUPFAM" id="SSF46785">
    <property type="entry name" value="Winged helix' DNA-binding domain"/>
    <property type="match status" value="1"/>
</dbReference>
<keyword evidence="8" id="KW-1185">Reference proteome</keyword>
<keyword evidence="5" id="KW-0804">Transcription</keyword>
<evidence type="ECO:0000256" key="2">
    <source>
        <dbReference type="ARBA" id="ARBA00023015"/>
    </source>
</evidence>
<dbReference type="PANTHER" id="PTHR30293:SF0">
    <property type="entry name" value="NITROGEN ASSIMILATION REGULATORY PROTEIN NAC"/>
    <property type="match status" value="1"/>
</dbReference>
<dbReference type="SUPFAM" id="SSF53850">
    <property type="entry name" value="Periplasmic binding protein-like II"/>
    <property type="match status" value="1"/>
</dbReference>
<keyword evidence="3" id="KW-0238">DNA-binding</keyword>
<dbReference type="Proteomes" id="UP001196870">
    <property type="component" value="Unassembled WGS sequence"/>
</dbReference>
<evidence type="ECO:0000256" key="1">
    <source>
        <dbReference type="ARBA" id="ARBA00009437"/>
    </source>
</evidence>
<dbReference type="PROSITE" id="PS50931">
    <property type="entry name" value="HTH_LYSR"/>
    <property type="match status" value="1"/>
</dbReference>
<dbReference type="InterPro" id="IPR036390">
    <property type="entry name" value="WH_DNA-bd_sf"/>
</dbReference>
<evidence type="ECO:0000256" key="4">
    <source>
        <dbReference type="ARBA" id="ARBA00023159"/>
    </source>
</evidence>
<reference evidence="8" key="1">
    <citation type="journal article" date="2021" name="Syst. Appl. Microbiol.">
        <title>Roseomonas hellenica sp. nov., isolated from roots of wild-growing Alkanna tinctoria.</title>
        <authorList>
            <person name="Rat A."/>
            <person name="Naranjo H.D."/>
            <person name="Lebbe L."/>
            <person name="Cnockaert M."/>
            <person name="Krigas N."/>
            <person name="Grigoriadou K."/>
            <person name="Maloupa E."/>
            <person name="Willems A."/>
        </authorList>
    </citation>
    <scope>NUCLEOTIDE SEQUENCE [LARGE SCALE GENOMIC DNA]</scope>
    <source>
        <strain evidence="8">LMG 31523</strain>
    </source>
</reference>
<comment type="caution">
    <text evidence="7">The sequence shown here is derived from an EMBL/GenBank/DDBJ whole genome shotgun (WGS) entry which is preliminary data.</text>
</comment>
<proteinExistence type="inferred from homology"/>
<dbReference type="EMBL" id="JAAGBB010000023">
    <property type="protein sequence ID" value="MBR0666428.1"/>
    <property type="molecule type" value="Genomic_DNA"/>
</dbReference>
<keyword evidence="4" id="KW-0010">Activator</keyword>